<dbReference type="NCBIfam" id="NF005559">
    <property type="entry name" value="PRK07231.1"/>
    <property type="match status" value="1"/>
</dbReference>
<dbReference type="Pfam" id="PF13561">
    <property type="entry name" value="adh_short_C2"/>
    <property type="match status" value="1"/>
</dbReference>
<evidence type="ECO:0000313" key="5">
    <source>
        <dbReference type="Proteomes" id="UP000236723"/>
    </source>
</evidence>
<dbReference type="InterPro" id="IPR020904">
    <property type="entry name" value="Sc_DH/Rdtase_CS"/>
</dbReference>
<evidence type="ECO:0000313" key="4">
    <source>
        <dbReference type="EMBL" id="SEG91473.1"/>
    </source>
</evidence>
<evidence type="ECO:0000256" key="1">
    <source>
        <dbReference type="ARBA" id="ARBA00006484"/>
    </source>
</evidence>
<dbReference type="PRINTS" id="PR00081">
    <property type="entry name" value="GDHRDH"/>
</dbReference>
<sequence>MNQTPFDLQGRVAVVTGGNAGIGAAVAGALAAAGCDVAIWGRDQERNRDCARRLAEHGRAVLPVACDVSDELQVERAMSRTVEELGRPDVCVANAGTAARRHPSQEYPLDEWHRVMGINLDGCFLTLRAAARRMVEGGAGGSLVAISSAAALQGMPGSPPYAAAKAAVLSLVRSLAVEFARHGIRANAVLPGWIDTDMIGDVVHGQDSRAQATREAVLRRIPARRWGRPEDIGGAVVYLASDAAAYHTGDTLVVDGGYTVF</sequence>
<gene>
    <name evidence="4" type="ORF">SAMN04489712_12928</name>
</gene>
<dbReference type="InterPro" id="IPR057326">
    <property type="entry name" value="KR_dom"/>
</dbReference>
<dbReference type="PRINTS" id="PR00080">
    <property type="entry name" value="SDRFAMILY"/>
</dbReference>
<dbReference type="PROSITE" id="PS00061">
    <property type="entry name" value="ADH_SHORT"/>
    <property type="match status" value="1"/>
</dbReference>
<dbReference type="InterPro" id="IPR002347">
    <property type="entry name" value="SDR_fam"/>
</dbReference>
<feature type="domain" description="Ketoreductase" evidence="3">
    <location>
        <begin position="11"/>
        <end position="196"/>
    </location>
</feature>
<dbReference type="SUPFAM" id="SSF51735">
    <property type="entry name" value="NAD(P)-binding Rossmann-fold domains"/>
    <property type="match status" value="1"/>
</dbReference>
<dbReference type="SMART" id="SM00822">
    <property type="entry name" value="PKS_KR"/>
    <property type="match status" value="1"/>
</dbReference>
<keyword evidence="5" id="KW-1185">Reference proteome</keyword>
<proteinExistence type="inferred from homology"/>
<dbReference type="FunFam" id="3.40.50.720:FF:000084">
    <property type="entry name" value="Short-chain dehydrogenase reductase"/>
    <property type="match status" value="1"/>
</dbReference>
<dbReference type="EMBL" id="FNVO01000029">
    <property type="protein sequence ID" value="SEG91473.1"/>
    <property type="molecule type" value="Genomic_DNA"/>
</dbReference>
<evidence type="ECO:0000259" key="3">
    <source>
        <dbReference type="SMART" id="SM00822"/>
    </source>
</evidence>
<dbReference type="OrthoDB" id="4350228at2"/>
<protein>
    <recommendedName>
        <fullName evidence="3">Ketoreductase domain-containing protein</fullName>
    </recommendedName>
</protein>
<dbReference type="Proteomes" id="UP000236723">
    <property type="component" value="Unassembled WGS sequence"/>
</dbReference>
<keyword evidence="2" id="KW-0560">Oxidoreductase</keyword>
<dbReference type="PANTHER" id="PTHR42760">
    <property type="entry name" value="SHORT-CHAIN DEHYDROGENASES/REDUCTASES FAMILY MEMBER"/>
    <property type="match status" value="1"/>
</dbReference>
<accession>A0A1H6E2Q3</accession>
<dbReference type="InterPro" id="IPR036291">
    <property type="entry name" value="NAD(P)-bd_dom_sf"/>
</dbReference>
<dbReference type="Gene3D" id="3.40.50.720">
    <property type="entry name" value="NAD(P)-binding Rossmann-like Domain"/>
    <property type="match status" value="1"/>
</dbReference>
<dbReference type="RefSeq" id="WP_103944224.1">
    <property type="nucleotide sequence ID" value="NZ_FNVO01000029.1"/>
</dbReference>
<organism evidence="4 5">
    <name type="scientific">Thermomonospora echinospora</name>
    <dbReference type="NCBI Taxonomy" id="1992"/>
    <lineage>
        <taxon>Bacteria</taxon>
        <taxon>Bacillati</taxon>
        <taxon>Actinomycetota</taxon>
        <taxon>Actinomycetes</taxon>
        <taxon>Streptosporangiales</taxon>
        <taxon>Thermomonosporaceae</taxon>
        <taxon>Thermomonospora</taxon>
    </lineage>
</organism>
<comment type="similarity">
    <text evidence="1">Belongs to the short-chain dehydrogenases/reductases (SDR) family.</text>
</comment>
<name>A0A1H6E2Q3_9ACTN</name>
<dbReference type="AlphaFoldDB" id="A0A1H6E2Q3"/>
<evidence type="ECO:0000256" key="2">
    <source>
        <dbReference type="ARBA" id="ARBA00023002"/>
    </source>
</evidence>
<reference evidence="5" key="1">
    <citation type="submission" date="2016-10" db="EMBL/GenBank/DDBJ databases">
        <authorList>
            <person name="Varghese N."/>
            <person name="Submissions S."/>
        </authorList>
    </citation>
    <scope>NUCLEOTIDE SEQUENCE [LARGE SCALE GENOMIC DNA]</scope>
    <source>
        <strain evidence="5">DSM 43163</strain>
    </source>
</reference>
<dbReference type="GO" id="GO:0016616">
    <property type="term" value="F:oxidoreductase activity, acting on the CH-OH group of donors, NAD or NADP as acceptor"/>
    <property type="evidence" value="ECO:0007669"/>
    <property type="project" value="TreeGrafter"/>
</dbReference>